<reference evidence="1" key="1">
    <citation type="submission" date="2021-01" db="EMBL/GenBank/DDBJ databases">
        <authorList>
            <consortium name="Genoscope - CEA"/>
            <person name="William W."/>
        </authorList>
    </citation>
    <scope>NUCLEOTIDE SEQUENCE</scope>
</reference>
<organism evidence="1 2">
    <name type="scientific">Paramecium sonneborni</name>
    <dbReference type="NCBI Taxonomy" id="65129"/>
    <lineage>
        <taxon>Eukaryota</taxon>
        <taxon>Sar</taxon>
        <taxon>Alveolata</taxon>
        <taxon>Ciliophora</taxon>
        <taxon>Intramacronucleata</taxon>
        <taxon>Oligohymenophorea</taxon>
        <taxon>Peniculida</taxon>
        <taxon>Parameciidae</taxon>
        <taxon>Paramecium</taxon>
    </lineage>
</organism>
<dbReference type="EMBL" id="CAJJDN010000199">
    <property type="protein sequence ID" value="CAD8128906.1"/>
    <property type="molecule type" value="Genomic_DNA"/>
</dbReference>
<dbReference type="AlphaFoldDB" id="A0A8S1RL44"/>
<accession>A0A8S1RL44</accession>
<comment type="caution">
    <text evidence="1">The sequence shown here is derived from an EMBL/GenBank/DDBJ whole genome shotgun (WGS) entry which is preliminary data.</text>
</comment>
<evidence type="ECO:0000313" key="2">
    <source>
        <dbReference type="Proteomes" id="UP000692954"/>
    </source>
</evidence>
<sequence>MHHLWIIEKSIKEIVENSIMDKQRNGRGNMGYNRKIIK</sequence>
<evidence type="ECO:0000313" key="1">
    <source>
        <dbReference type="EMBL" id="CAD8128906.1"/>
    </source>
</evidence>
<protein>
    <submittedName>
        <fullName evidence="1">Uncharacterized protein</fullName>
    </submittedName>
</protein>
<name>A0A8S1RL44_9CILI</name>
<proteinExistence type="predicted"/>
<keyword evidence="2" id="KW-1185">Reference proteome</keyword>
<dbReference type="Proteomes" id="UP000692954">
    <property type="component" value="Unassembled WGS sequence"/>
</dbReference>
<gene>
    <name evidence="1" type="ORF">PSON_ATCC_30995.1.T1990059</name>
</gene>